<dbReference type="InterPro" id="IPR007549">
    <property type="entry name" value="DUF512"/>
</dbReference>
<dbReference type="PROSITE" id="PS50106">
    <property type="entry name" value="PDZ"/>
    <property type="match status" value="1"/>
</dbReference>
<reference evidence="2 3" key="1">
    <citation type="journal article" date="2021" name="Genome Biol. Evol.">
        <title>Complete Genome Sequencing of a Novel Gloeobacter Species from a Waterfall Cave in Mexico.</title>
        <authorList>
            <person name="Saw J.H."/>
            <person name="Cardona T."/>
            <person name="Montejano G."/>
        </authorList>
    </citation>
    <scope>NUCLEOTIDE SEQUENCE [LARGE SCALE GENOMIC DNA]</scope>
    <source>
        <strain evidence="2">MG652769</strain>
    </source>
</reference>
<evidence type="ECO:0000313" key="3">
    <source>
        <dbReference type="Proteomes" id="UP001054846"/>
    </source>
</evidence>
<organism evidence="2 3">
    <name type="scientific">Gloeobacter morelensis MG652769</name>
    <dbReference type="NCBI Taxonomy" id="2781736"/>
    <lineage>
        <taxon>Bacteria</taxon>
        <taxon>Bacillati</taxon>
        <taxon>Cyanobacteriota</taxon>
        <taxon>Cyanophyceae</taxon>
        <taxon>Gloeobacterales</taxon>
        <taxon>Gloeobacteraceae</taxon>
        <taxon>Gloeobacter</taxon>
        <taxon>Gloeobacter morelensis</taxon>
    </lineage>
</organism>
<evidence type="ECO:0000313" key="2">
    <source>
        <dbReference type="EMBL" id="UFP95314.1"/>
    </source>
</evidence>
<dbReference type="SUPFAM" id="SSF102114">
    <property type="entry name" value="Radical SAM enzymes"/>
    <property type="match status" value="1"/>
</dbReference>
<dbReference type="InterPro" id="IPR017673">
    <property type="entry name" value="CHP03279_fam"/>
</dbReference>
<dbReference type="Gene3D" id="2.30.42.10">
    <property type="match status" value="1"/>
</dbReference>
<dbReference type="Proteomes" id="UP001054846">
    <property type="component" value="Chromosome"/>
</dbReference>
<proteinExistence type="predicted"/>
<dbReference type="InterPro" id="IPR058240">
    <property type="entry name" value="rSAM_sf"/>
</dbReference>
<gene>
    <name evidence="2" type="ORF">ISF26_03415</name>
</gene>
<dbReference type="InterPro" id="IPR041489">
    <property type="entry name" value="PDZ_6"/>
</dbReference>
<protein>
    <submittedName>
        <fullName evidence="2">TIGR03279 family radical SAM protein</fullName>
    </submittedName>
</protein>
<dbReference type="NCBIfam" id="TIGR03279">
    <property type="entry name" value="cyano_FeS_chp"/>
    <property type="match status" value="1"/>
</dbReference>
<name>A0ABY3PNX2_9CYAN</name>
<dbReference type="Pfam" id="PF04459">
    <property type="entry name" value="DUF512"/>
    <property type="match status" value="1"/>
</dbReference>
<dbReference type="RefSeq" id="WP_230842539.1">
    <property type="nucleotide sequence ID" value="NZ_CP063845.1"/>
</dbReference>
<dbReference type="InterPro" id="IPR001478">
    <property type="entry name" value="PDZ"/>
</dbReference>
<dbReference type="Pfam" id="PF19238">
    <property type="entry name" value="Radical_SAM_2"/>
    <property type="match status" value="1"/>
</dbReference>
<dbReference type="EMBL" id="CP063845">
    <property type="protein sequence ID" value="UFP95314.1"/>
    <property type="molecule type" value="Genomic_DNA"/>
</dbReference>
<sequence>MENARVKPAVVSAVRPGSIAAELGFEPGDRLVSINGTAPRDLIDYQFLCAEENLALTVVDREGHSHSLEVEKELDEDLGLEFATALFDNLIQCNNGCAFCFIDQQPDFMRDTLRLKDDDYRLSFLYGSYLTLTNLPPAEWERIARLRLSPLFVSVHATEPDLRARLLKNPRAGCILEQLAWFKTHRLQLHAQVVLCPGLNDGEHLERTLTDLARFHDPQSPTVLSAAVVPVGLTRFRPEGDELTAVTPEVARRIIRQVHRLQKDCRRRLGSRFAWLADEWYLLAEQKIPSRAHYEGYPQLGNGVGSLRRFLDEFGRLERRLPASITPARRYSWVVGTAVADCFAPVAERLNRIDGLKLTVHALSSAFWGEQVTVTGLLTGGDLLAGLAHKDLGDALILPGLMLKDGRVFLDDLSVEELAARLGVAVRVVAGGAGALVDALTRPPGASDFES</sequence>
<keyword evidence="3" id="KW-1185">Reference proteome</keyword>
<dbReference type="SUPFAM" id="SSF50156">
    <property type="entry name" value="PDZ domain-like"/>
    <property type="match status" value="1"/>
</dbReference>
<dbReference type="Pfam" id="PF17820">
    <property type="entry name" value="PDZ_6"/>
    <property type="match status" value="1"/>
</dbReference>
<accession>A0ABY3PNX2</accession>
<feature type="domain" description="PDZ" evidence="1">
    <location>
        <begin position="1"/>
        <end position="42"/>
    </location>
</feature>
<dbReference type="InterPro" id="IPR045375">
    <property type="entry name" value="Put_radical_SAM-like_N"/>
</dbReference>
<evidence type="ECO:0000259" key="1">
    <source>
        <dbReference type="PROSITE" id="PS50106"/>
    </source>
</evidence>
<dbReference type="InterPro" id="IPR036034">
    <property type="entry name" value="PDZ_sf"/>
</dbReference>